<dbReference type="Proteomes" id="UP001193734">
    <property type="component" value="Unassembled WGS sequence"/>
</dbReference>
<sequence>MKHLDLEVQRELGTIVVESKVDWVEFSTSAIIFLPLLYQMIFESVKVEDLIEIGFLLSLFIILLFVAPSLWIPPFSEIPSLKKIVIAEHGILTRRVFLPRKREVYLFKEFDTVYDTVEIKSFWIRTYRENALWLTKDKYLILRIPDCYSNYEEMRSVIASKVRLSNLHIEYDKKNKIGKREFVARHMLYS</sequence>
<name>A0ABX2AWY5_9BACT</name>
<evidence type="ECO:0000313" key="3">
    <source>
        <dbReference type="Proteomes" id="UP001193734"/>
    </source>
</evidence>
<proteinExistence type="predicted"/>
<accession>A0ABX2AWY5</accession>
<reference evidence="2 3" key="1">
    <citation type="submission" date="2020-05" db="EMBL/GenBank/DDBJ databases">
        <title>Distinct polysaccharide utilization as determinants for interspecies competition between intestinal Prevotella spp.</title>
        <authorList>
            <person name="Galvez E.J.C."/>
            <person name="Iljazovic A."/>
            <person name="Strowig T."/>
        </authorList>
    </citation>
    <scope>NUCLEOTIDE SEQUENCE [LARGE SCALE GENOMIC DNA]</scope>
    <source>
        <strain evidence="2 3">PROD</strain>
    </source>
</reference>
<organism evidence="2 3">
    <name type="scientific">Xylanibacter rodentium</name>
    <dbReference type="NCBI Taxonomy" id="2736289"/>
    <lineage>
        <taxon>Bacteria</taxon>
        <taxon>Pseudomonadati</taxon>
        <taxon>Bacteroidota</taxon>
        <taxon>Bacteroidia</taxon>
        <taxon>Bacteroidales</taxon>
        <taxon>Prevotellaceae</taxon>
        <taxon>Xylanibacter</taxon>
    </lineage>
</organism>
<dbReference type="GeneID" id="82158610"/>
<comment type="caution">
    <text evidence="2">The sequence shown here is derived from an EMBL/GenBank/DDBJ whole genome shotgun (WGS) entry which is preliminary data.</text>
</comment>
<dbReference type="Pfam" id="PF20226">
    <property type="entry name" value="DUF6585"/>
    <property type="match status" value="1"/>
</dbReference>
<dbReference type="InterPro" id="IPR046492">
    <property type="entry name" value="DUF6585"/>
</dbReference>
<dbReference type="EMBL" id="JABKKE010000028">
    <property type="protein sequence ID" value="NPE15145.1"/>
    <property type="molecule type" value="Genomic_DNA"/>
</dbReference>
<evidence type="ECO:0008006" key="4">
    <source>
        <dbReference type="Google" id="ProtNLM"/>
    </source>
</evidence>
<dbReference type="RefSeq" id="WP_172178604.1">
    <property type="nucleotide sequence ID" value="NZ_CASGIA010000034.1"/>
</dbReference>
<feature type="transmembrane region" description="Helical" evidence="1">
    <location>
        <begin position="53"/>
        <end position="73"/>
    </location>
</feature>
<evidence type="ECO:0000313" key="2">
    <source>
        <dbReference type="EMBL" id="NPE15145.1"/>
    </source>
</evidence>
<keyword evidence="1" id="KW-1133">Transmembrane helix</keyword>
<keyword evidence="1" id="KW-0812">Transmembrane</keyword>
<keyword evidence="1" id="KW-0472">Membrane</keyword>
<evidence type="ECO:0000256" key="1">
    <source>
        <dbReference type="SAM" id="Phobius"/>
    </source>
</evidence>
<gene>
    <name evidence="2" type="ORF">HPS55_12610</name>
</gene>
<protein>
    <recommendedName>
        <fullName evidence="4">YcxB-like protein domain-containing protein</fullName>
    </recommendedName>
</protein>
<keyword evidence="3" id="KW-1185">Reference proteome</keyword>